<feature type="region of interest" description="Disordered" evidence="1">
    <location>
        <begin position="1"/>
        <end position="21"/>
    </location>
</feature>
<accession>A0A914REX4</accession>
<dbReference type="Proteomes" id="UP000887564">
    <property type="component" value="Unplaced"/>
</dbReference>
<reference evidence="3" key="1">
    <citation type="submission" date="2022-11" db="UniProtKB">
        <authorList>
            <consortium name="WormBaseParasite"/>
        </authorList>
    </citation>
    <scope>IDENTIFICATION</scope>
</reference>
<dbReference type="AlphaFoldDB" id="A0A914REX4"/>
<evidence type="ECO:0000256" key="1">
    <source>
        <dbReference type="SAM" id="MobiDB-lite"/>
    </source>
</evidence>
<keyword evidence="2" id="KW-1185">Reference proteome</keyword>
<proteinExistence type="predicted"/>
<name>A0A914REX4_PAREQ</name>
<organism evidence="2 3">
    <name type="scientific">Parascaris equorum</name>
    <name type="common">Equine roundworm</name>
    <dbReference type="NCBI Taxonomy" id="6256"/>
    <lineage>
        <taxon>Eukaryota</taxon>
        <taxon>Metazoa</taxon>
        <taxon>Ecdysozoa</taxon>
        <taxon>Nematoda</taxon>
        <taxon>Chromadorea</taxon>
        <taxon>Rhabditida</taxon>
        <taxon>Spirurina</taxon>
        <taxon>Ascaridomorpha</taxon>
        <taxon>Ascaridoidea</taxon>
        <taxon>Ascarididae</taxon>
        <taxon>Parascaris</taxon>
    </lineage>
</organism>
<evidence type="ECO:0000313" key="3">
    <source>
        <dbReference type="WBParaSite" id="PEQ_0000504301-mRNA-1"/>
    </source>
</evidence>
<dbReference type="WBParaSite" id="PEQ_0000504301-mRNA-1">
    <property type="protein sequence ID" value="PEQ_0000504301-mRNA-1"/>
    <property type="gene ID" value="PEQ_0000504301"/>
</dbReference>
<protein>
    <submittedName>
        <fullName evidence="3">Uncharacterized protein</fullName>
    </submittedName>
</protein>
<evidence type="ECO:0000313" key="2">
    <source>
        <dbReference type="Proteomes" id="UP000887564"/>
    </source>
</evidence>
<sequence>MKPLCRVDGVTTPTDEESHPGHVRVLARSLNTTTAFRVTNGRSFLRGLCEDQWERGDYEFSVGSRSPAKI</sequence>